<evidence type="ECO:0000256" key="2">
    <source>
        <dbReference type="ARBA" id="ARBA00005992"/>
    </source>
</evidence>
<keyword evidence="5" id="KW-0378">Hydrolase</keyword>
<dbReference type="CDD" id="cd16913">
    <property type="entry name" value="YkuD_like"/>
    <property type="match status" value="1"/>
</dbReference>
<dbReference type="GO" id="GO:0071972">
    <property type="term" value="F:peptidoglycan L,D-transpeptidase activity"/>
    <property type="evidence" value="ECO:0007669"/>
    <property type="project" value="TreeGrafter"/>
</dbReference>
<dbReference type="GO" id="GO:0008360">
    <property type="term" value="P:regulation of cell shape"/>
    <property type="evidence" value="ECO:0007669"/>
    <property type="project" value="UniProtKB-UniRule"/>
</dbReference>
<evidence type="ECO:0000313" key="11">
    <source>
        <dbReference type="EMBL" id="GIQ70556.1"/>
    </source>
</evidence>
<dbReference type="GO" id="GO:0005576">
    <property type="term" value="C:extracellular region"/>
    <property type="evidence" value="ECO:0007669"/>
    <property type="project" value="TreeGrafter"/>
</dbReference>
<dbReference type="PANTHER" id="PTHR30582">
    <property type="entry name" value="L,D-TRANSPEPTIDASE"/>
    <property type="match status" value="1"/>
</dbReference>
<dbReference type="InterPro" id="IPR038063">
    <property type="entry name" value="Transpep_catalytic_dom"/>
</dbReference>
<sequence>MPNYRIIVDLSDRQLYLLDHNTVVRGFPVGIGAMVTQTPTGEFTIINKQANPGGPYGAFWMGLSKPHYGIHGTNNPASIGKLVSLGCIRMYNQDVVALSRLVPVGTRVTIRP</sequence>
<evidence type="ECO:0000259" key="10">
    <source>
        <dbReference type="PROSITE" id="PS52029"/>
    </source>
</evidence>
<feature type="active site" description="Proton donor/acceptor" evidence="9">
    <location>
        <position position="71"/>
    </location>
</feature>
<evidence type="ECO:0000256" key="9">
    <source>
        <dbReference type="PROSITE-ProRule" id="PRU01373"/>
    </source>
</evidence>
<comment type="pathway">
    <text evidence="1 9">Cell wall biogenesis; peptidoglycan biosynthesis.</text>
</comment>
<dbReference type="Pfam" id="PF03734">
    <property type="entry name" value="YkuD"/>
    <property type="match status" value="1"/>
</dbReference>
<evidence type="ECO:0000256" key="3">
    <source>
        <dbReference type="ARBA" id="ARBA00022676"/>
    </source>
</evidence>
<evidence type="ECO:0000256" key="7">
    <source>
        <dbReference type="ARBA" id="ARBA00022984"/>
    </source>
</evidence>
<dbReference type="PANTHER" id="PTHR30582:SF24">
    <property type="entry name" value="L,D-TRANSPEPTIDASE ERFK_SRFK-RELATED"/>
    <property type="match status" value="1"/>
</dbReference>
<dbReference type="InterPro" id="IPR050979">
    <property type="entry name" value="LD-transpeptidase"/>
</dbReference>
<dbReference type="SUPFAM" id="SSF141523">
    <property type="entry name" value="L,D-transpeptidase catalytic domain-like"/>
    <property type="match status" value="1"/>
</dbReference>
<organism evidence="11 12">
    <name type="scientific">Xylanibacillus composti</name>
    <dbReference type="NCBI Taxonomy" id="1572762"/>
    <lineage>
        <taxon>Bacteria</taxon>
        <taxon>Bacillati</taxon>
        <taxon>Bacillota</taxon>
        <taxon>Bacilli</taxon>
        <taxon>Bacillales</taxon>
        <taxon>Paenibacillaceae</taxon>
        <taxon>Xylanibacillus</taxon>
    </lineage>
</organism>
<feature type="domain" description="L,D-TPase catalytic" evidence="10">
    <location>
        <begin position="4"/>
        <end position="111"/>
    </location>
</feature>
<evidence type="ECO:0000256" key="6">
    <source>
        <dbReference type="ARBA" id="ARBA00022960"/>
    </source>
</evidence>
<dbReference type="PROSITE" id="PS52029">
    <property type="entry name" value="LD_TPASE"/>
    <property type="match status" value="1"/>
</dbReference>
<dbReference type="EMBL" id="BOVK01000051">
    <property type="protein sequence ID" value="GIQ70556.1"/>
    <property type="molecule type" value="Genomic_DNA"/>
</dbReference>
<dbReference type="RefSeq" id="WP_213413376.1">
    <property type="nucleotide sequence ID" value="NZ_BOVK01000051.1"/>
</dbReference>
<evidence type="ECO:0000256" key="5">
    <source>
        <dbReference type="ARBA" id="ARBA00022801"/>
    </source>
</evidence>
<protein>
    <recommendedName>
        <fullName evidence="10">L,D-TPase catalytic domain-containing protein</fullName>
    </recommendedName>
</protein>
<dbReference type="GO" id="GO:0016757">
    <property type="term" value="F:glycosyltransferase activity"/>
    <property type="evidence" value="ECO:0007669"/>
    <property type="project" value="UniProtKB-KW"/>
</dbReference>
<evidence type="ECO:0000256" key="4">
    <source>
        <dbReference type="ARBA" id="ARBA00022679"/>
    </source>
</evidence>
<evidence type="ECO:0000256" key="1">
    <source>
        <dbReference type="ARBA" id="ARBA00004752"/>
    </source>
</evidence>
<evidence type="ECO:0000256" key="8">
    <source>
        <dbReference type="ARBA" id="ARBA00023316"/>
    </source>
</evidence>
<name>A0A8J4H6A1_9BACL</name>
<dbReference type="GO" id="GO:0071555">
    <property type="term" value="P:cell wall organization"/>
    <property type="evidence" value="ECO:0007669"/>
    <property type="project" value="UniProtKB-UniRule"/>
</dbReference>
<keyword evidence="7 9" id="KW-0573">Peptidoglycan synthesis</keyword>
<dbReference type="Gene3D" id="2.40.440.10">
    <property type="entry name" value="L,D-transpeptidase catalytic domain-like"/>
    <property type="match status" value="1"/>
</dbReference>
<dbReference type="AlphaFoldDB" id="A0A8J4H6A1"/>
<keyword evidence="8 9" id="KW-0961">Cell wall biogenesis/degradation</keyword>
<keyword evidence="12" id="KW-1185">Reference proteome</keyword>
<accession>A0A8J4H6A1</accession>
<gene>
    <name evidence="11" type="ORF">XYCOK13_33800</name>
</gene>
<proteinExistence type="inferred from homology"/>
<dbReference type="InterPro" id="IPR005490">
    <property type="entry name" value="LD_TPept_cat_dom"/>
</dbReference>
<keyword evidence="6 9" id="KW-0133">Cell shape</keyword>
<evidence type="ECO:0000313" key="12">
    <source>
        <dbReference type="Proteomes" id="UP000677918"/>
    </source>
</evidence>
<keyword evidence="4" id="KW-0808">Transferase</keyword>
<reference evidence="11" key="1">
    <citation type="submission" date="2021-04" db="EMBL/GenBank/DDBJ databases">
        <title>Draft genome sequence of Xylanibacillus composti strain K13.</title>
        <authorList>
            <person name="Uke A."/>
            <person name="Chhe C."/>
            <person name="Baramee S."/>
            <person name="Kosugi A."/>
        </authorList>
    </citation>
    <scope>NUCLEOTIDE SEQUENCE</scope>
    <source>
        <strain evidence="11">K13</strain>
    </source>
</reference>
<dbReference type="GO" id="GO:0018104">
    <property type="term" value="P:peptidoglycan-protein cross-linking"/>
    <property type="evidence" value="ECO:0007669"/>
    <property type="project" value="TreeGrafter"/>
</dbReference>
<feature type="active site" description="Nucleophile" evidence="9">
    <location>
        <position position="87"/>
    </location>
</feature>
<keyword evidence="3" id="KW-0328">Glycosyltransferase</keyword>
<dbReference type="Proteomes" id="UP000677918">
    <property type="component" value="Unassembled WGS sequence"/>
</dbReference>
<comment type="caution">
    <text evidence="11">The sequence shown here is derived from an EMBL/GenBank/DDBJ whole genome shotgun (WGS) entry which is preliminary data.</text>
</comment>
<dbReference type="UniPathway" id="UPA00219"/>
<comment type="similarity">
    <text evidence="2">Belongs to the YkuD family.</text>
</comment>